<dbReference type="InterPro" id="IPR000212">
    <property type="entry name" value="DNA_helicase_UvrD/REP"/>
</dbReference>
<keyword evidence="2 14" id="KW-0547">Nucleotide-binding</keyword>
<name>L0HFX2_METFS</name>
<keyword evidence="8" id="KW-0238">DNA-binding</keyword>
<evidence type="ECO:0000256" key="1">
    <source>
        <dbReference type="ARBA" id="ARBA00022722"/>
    </source>
</evidence>
<dbReference type="SUPFAM" id="SSF52540">
    <property type="entry name" value="P-loop containing nucleoside triphosphate hydrolases"/>
    <property type="match status" value="1"/>
</dbReference>
<keyword evidence="6 17" id="KW-0269">Exonuclease</keyword>
<keyword evidence="18" id="KW-1185">Reference proteome</keyword>
<evidence type="ECO:0000256" key="10">
    <source>
        <dbReference type="ARBA" id="ARBA00023235"/>
    </source>
</evidence>
<dbReference type="PROSITE" id="PS51198">
    <property type="entry name" value="UVRD_HELICASE_ATP_BIND"/>
    <property type="match status" value="1"/>
</dbReference>
<evidence type="ECO:0000313" key="18">
    <source>
        <dbReference type="Proteomes" id="UP000010824"/>
    </source>
</evidence>
<keyword evidence="4 14" id="KW-0378">Hydrolase</keyword>
<dbReference type="HOGENOM" id="CLU_001114_1_3_2"/>
<dbReference type="STRING" id="593750.Metfor_1906"/>
<organism evidence="17 18">
    <name type="scientific">Methanoregula formicica (strain DSM 22288 / NBRC 105244 / SMSP)</name>
    <dbReference type="NCBI Taxonomy" id="593750"/>
    <lineage>
        <taxon>Archaea</taxon>
        <taxon>Methanobacteriati</taxon>
        <taxon>Methanobacteriota</taxon>
        <taxon>Stenosarchaea group</taxon>
        <taxon>Methanomicrobia</taxon>
        <taxon>Methanomicrobiales</taxon>
        <taxon>Methanoregulaceae</taxon>
        <taxon>Methanoregula</taxon>
    </lineage>
</organism>
<evidence type="ECO:0000313" key="17">
    <source>
        <dbReference type="EMBL" id="AGB02925.1"/>
    </source>
</evidence>
<dbReference type="EMBL" id="CP003167">
    <property type="protein sequence ID" value="AGB02925.1"/>
    <property type="molecule type" value="Genomic_DNA"/>
</dbReference>
<feature type="binding site" evidence="14">
    <location>
        <begin position="22"/>
        <end position="29"/>
    </location>
    <ligand>
        <name>ATP</name>
        <dbReference type="ChEBI" id="CHEBI:30616"/>
    </ligand>
</feature>
<evidence type="ECO:0000256" key="5">
    <source>
        <dbReference type="ARBA" id="ARBA00022806"/>
    </source>
</evidence>
<keyword evidence="9" id="KW-0234">DNA repair</keyword>
<dbReference type="GO" id="GO:0033202">
    <property type="term" value="C:DNA helicase complex"/>
    <property type="evidence" value="ECO:0007669"/>
    <property type="project" value="TreeGrafter"/>
</dbReference>
<dbReference type="GO" id="GO:0005829">
    <property type="term" value="C:cytosol"/>
    <property type="evidence" value="ECO:0007669"/>
    <property type="project" value="TreeGrafter"/>
</dbReference>
<evidence type="ECO:0000256" key="4">
    <source>
        <dbReference type="ARBA" id="ARBA00022801"/>
    </source>
</evidence>
<keyword evidence="10" id="KW-0413">Isomerase</keyword>
<evidence type="ECO:0000256" key="14">
    <source>
        <dbReference type="PROSITE-ProRule" id="PRU00560"/>
    </source>
</evidence>
<dbReference type="RefSeq" id="WP_015285888.1">
    <property type="nucleotide sequence ID" value="NC_019943.1"/>
</dbReference>
<reference evidence="18" key="1">
    <citation type="submission" date="2011-12" db="EMBL/GenBank/DDBJ databases">
        <title>Complete sequence of Methanoregula formicicum SMSP.</title>
        <authorList>
            <person name="Lucas S."/>
            <person name="Han J."/>
            <person name="Lapidus A."/>
            <person name="Cheng J.-F."/>
            <person name="Goodwin L."/>
            <person name="Pitluck S."/>
            <person name="Peters L."/>
            <person name="Ovchinnikova G."/>
            <person name="Teshima H."/>
            <person name="Detter J.C."/>
            <person name="Han C."/>
            <person name="Tapia R."/>
            <person name="Land M."/>
            <person name="Hauser L."/>
            <person name="Kyrpides N."/>
            <person name="Ivanova N."/>
            <person name="Pagani I."/>
            <person name="Imachi H."/>
            <person name="Tamaki H."/>
            <person name="Sekiguchi Y."/>
            <person name="Kamagata Y."/>
            <person name="Cadillo-Quiroz H."/>
            <person name="Zinder S."/>
            <person name="Liu W.-T."/>
            <person name="Woyke T."/>
        </authorList>
    </citation>
    <scope>NUCLEOTIDE SEQUENCE [LARGE SCALE GENOMIC DNA]</scope>
    <source>
        <strain evidence="18">DSM 22288 / NBRC 105244 / SMSP</strain>
    </source>
</reference>
<dbReference type="Gene3D" id="1.10.486.10">
    <property type="entry name" value="PCRA, domain 4"/>
    <property type="match status" value="1"/>
</dbReference>
<dbReference type="GO" id="GO:0043138">
    <property type="term" value="F:3'-5' DNA helicase activity"/>
    <property type="evidence" value="ECO:0007669"/>
    <property type="project" value="UniProtKB-EC"/>
</dbReference>
<keyword evidence="3" id="KW-0227">DNA damage</keyword>
<dbReference type="PANTHER" id="PTHR11070">
    <property type="entry name" value="UVRD / RECB / PCRA DNA HELICASE FAMILY MEMBER"/>
    <property type="match status" value="1"/>
</dbReference>
<dbReference type="InParanoid" id="L0HFX2"/>
<dbReference type="InterPro" id="IPR011335">
    <property type="entry name" value="Restrct_endonuc-II-like"/>
</dbReference>
<evidence type="ECO:0000256" key="6">
    <source>
        <dbReference type="ARBA" id="ARBA00022839"/>
    </source>
</evidence>
<dbReference type="InterPro" id="IPR038726">
    <property type="entry name" value="PDDEXK_AddAB-type"/>
</dbReference>
<dbReference type="Pfam" id="PF00580">
    <property type="entry name" value="UvrD-helicase"/>
    <property type="match status" value="1"/>
</dbReference>
<dbReference type="GO" id="GO:0005524">
    <property type="term" value="F:ATP binding"/>
    <property type="evidence" value="ECO:0007669"/>
    <property type="project" value="UniProtKB-UniRule"/>
</dbReference>
<evidence type="ECO:0000256" key="2">
    <source>
        <dbReference type="ARBA" id="ARBA00022741"/>
    </source>
</evidence>
<evidence type="ECO:0000259" key="15">
    <source>
        <dbReference type="PROSITE" id="PS51198"/>
    </source>
</evidence>
<dbReference type="GO" id="GO:0004527">
    <property type="term" value="F:exonuclease activity"/>
    <property type="evidence" value="ECO:0007669"/>
    <property type="project" value="UniProtKB-KW"/>
</dbReference>
<keyword evidence="1" id="KW-0540">Nuclease</keyword>
<accession>L0HFX2</accession>
<dbReference type="SUPFAM" id="SSF52980">
    <property type="entry name" value="Restriction endonuclease-like"/>
    <property type="match status" value="1"/>
</dbReference>
<dbReference type="KEGG" id="mfo:Metfor_1906"/>
<dbReference type="PROSITE" id="PS51217">
    <property type="entry name" value="UVRD_HELICASE_CTER"/>
    <property type="match status" value="1"/>
</dbReference>
<feature type="domain" description="UvrD-like helicase ATP-binding" evidence="15">
    <location>
        <begin position="1"/>
        <end position="452"/>
    </location>
</feature>
<dbReference type="Pfam" id="PF13361">
    <property type="entry name" value="UvrD_C"/>
    <property type="match status" value="2"/>
</dbReference>
<evidence type="ECO:0000256" key="13">
    <source>
        <dbReference type="ARBA" id="ARBA00048988"/>
    </source>
</evidence>
<sequence>MAATPRQGEAITTHDRSMVVTAGAGTGKTYVLVQKYIDLLKTRPVTVPQILALTFTDKAAAEMKERIRAEILRHEGPRWEKAAEDFMIAPVQTFHSFCAQVLREFPIEAGLEPGFVVLDEQQAGRIRNQAFDELIHSPQDGPVNEALVHVLSITDQTNLRKILSALYERRERYAQFFAALDADETQVLETWTREVSEFRDEEIAALRNDPSFSSCVRTLLGFASAYAGVDDKAAQFLGEIQPLLSRLSDPEDSGKFCSAALELERKRLGNIGSKKNWRGNDLAEFKSSRKSLNDILVQKISLFRMTVDPSDPVITGSIRFLHDLSFVFSRYLELVGTGKGSLGGLDFSDLILHARRLFLEQRDLVTTHFMPRFRYILVDEFQDTDLTQFDIILSIIGTPSPSTDCLFIVGDPKQSIYLFRDADVTRFKEAQEIITKACTGRKIDLDTSFRSTKEVIGLANFLFSRLLASAEKPWEFGYEPVRISGNRADHTGSVELLLPPKGSDAAGTKRNEAAMVARRIQSAIHSRPLTVYEEQPDHSFARRPARYGDIAILLEQRTNLPQYISALGEYGIPFYVHGGTGFYHRQEVYDLTNILSFLEYRHDNVSLAGILRSPYFGLPDTELFHIAQENGRTLWDKLGKYARRTGPGPATRARDLLASWQTYAGRTGLVSLLRRILSESGVYTVYAALPAGEQILANIEKLVAMARAREEAGNYSLADFTTDLRLAMEDDEREGEAHLDALAENAVNIMTVHAAKGLEFPIVFVPDMGMSFPNTTSPILIGDNPLMVGVKVPNPRENFEMTESPVFLALREQQKQKERAERKRLLYVALTRARDHLIMSGTMPEDSGLSYDLSRSRIEWIFTAFGVTGDAIATGGLDLELPDGTGSIRLSIVSDSDSIPAEIGRVEPELIIVPKECAGMCGSWQPPEYKVGKRRIRPVSVSELEKAETKIPEPHEKVASKYLPGVEGAKKGTIIHEVLRGRDAATVLREYGEYSEEHVRQCEEILSAFLNSDLMKRVKRSYCEVPFVVTVDGGPVTGKIDRLCEMEDGSWVVIDYKSETSADYAAVAEGYAFSIAVYVEAACQIIRGTVTAVVHFTELGMFWKR</sequence>
<evidence type="ECO:0000256" key="12">
    <source>
        <dbReference type="ARBA" id="ARBA00034808"/>
    </source>
</evidence>
<dbReference type="InterPro" id="IPR027417">
    <property type="entry name" value="P-loop_NTPase"/>
</dbReference>
<evidence type="ECO:0000259" key="16">
    <source>
        <dbReference type="PROSITE" id="PS51217"/>
    </source>
</evidence>
<dbReference type="Pfam" id="PF12705">
    <property type="entry name" value="PDDEXK_1"/>
    <property type="match status" value="1"/>
</dbReference>
<evidence type="ECO:0000256" key="11">
    <source>
        <dbReference type="ARBA" id="ARBA00034617"/>
    </source>
</evidence>
<comment type="catalytic activity">
    <reaction evidence="11">
        <text>Couples ATP hydrolysis with the unwinding of duplex DNA by translocating in the 3'-5' direction.</text>
        <dbReference type="EC" id="5.6.2.4"/>
    </reaction>
</comment>
<dbReference type="GO" id="GO:0003677">
    <property type="term" value="F:DNA binding"/>
    <property type="evidence" value="ECO:0007669"/>
    <property type="project" value="UniProtKB-KW"/>
</dbReference>
<feature type="domain" description="UvrD-like helicase C-terminal" evidence="16">
    <location>
        <begin position="464"/>
        <end position="757"/>
    </location>
</feature>
<comment type="catalytic activity">
    <reaction evidence="13">
        <text>ATP + H2O = ADP + phosphate + H(+)</text>
        <dbReference type="Rhea" id="RHEA:13065"/>
        <dbReference type="ChEBI" id="CHEBI:15377"/>
        <dbReference type="ChEBI" id="CHEBI:15378"/>
        <dbReference type="ChEBI" id="CHEBI:30616"/>
        <dbReference type="ChEBI" id="CHEBI:43474"/>
        <dbReference type="ChEBI" id="CHEBI:456216"/>
        <dbReference type="EC" id="5.6.2.4"/>
    </reaction>
</comment>
<evidence type="ECO:0000256" key="7">
    <source>
        <dbReference type="ARBA" id="ARBA00022840"/>
    </source>
</evidence>
<evidence type="ECO:0000256" key="3">
    <source>
        <dbReference type="ARBA" id="ARBA00022763"/>
    </source>
</evidence>
<dbReference type="EC" id="5.6.2.4" evidence="12"/>
<dbReference type="InterPro" id="IPR011604">
    <property type="entry name" value="PDDEXK-like_dom_sf"/>
</dbReference>
<dbReference type="eggNOG" id="arCOG00802">
    <property type="taxonomic scope" value="Archaea"/>
</dbReference>
<evidence type="ECO:0000256" key="9">
    <source>
        <dbReference type="ARBA" id="ARBA00023204"/>
    </source>
</evidence>
<keyword evidence="5 14" id="KW-0347">Helicase</keyword>
<dbReference type="Gene3D" id="3.40.50.300">
    <property type="entry name" value="P-loop containing nucleotide triphosphate hydrolases"/>
    <property type="match status" value="4"/>
</dbReference>
<dbReference type="Gene3D" id="3.90.320.10">
    <property type="match status" value="1"/>
</dbReference>
<proteinExistence type="predicted"/>
<dbReference type="OrthoDB" id="203178at2157"/>
<dbReference type="Proteomes" id="UP000010824">
    <property type="component" value="Chromosome"/>
</dbReference>
<reference evidence="17 18" key="2">
    <citation type="journal article" date="2014" name="Genome Announc.">
        <title>Complete Genome Sequence of Methanoregula formicica SMSPT, a Mesophilic Hydrogenotrophic Methanogen Isolated from a Methanogenic Upflow Anaerobic Sludge Blanket Reactor.</title>
        <authorList>
            <person name="Yamamoto K."/>
            <person name="Tamaki H."/>
            <person name="Cadillo-Quiroz H."/>
            <person name="Imachi H."/>
            <person name="Kyrpides N."/>
            <person name="Woyke T."/>
            <person name="Goodwin L."/>
            <person name="Zinder S.H."/>
            <person name="Kamagata Y."/>
            <person name="Liu W.T."/>
        </authorList>
    </citation>
    <scope>NUCLEOTIDE SEQUENCE [LARGE SCALE GENOMIC DNA]</scope>
    <source>
        <strain evidence="18">DSM 22288 / NBRC 105244 / SMSP</strain>
    </source>
</reference>
<gene>
    <name evidence="17" type="ordered locus">Metfor_1906</name>
</gene>
<dbReference type="InterPro" id="IPR014017">
    <property type="entry name" value="DNA_helicase_UvrD-like_C"/>
</dbReference>
<keyword evidence="7 14" id="KW-0067">ATP-binding</keyword>
<protein>
    <recommendedName>
        <fullName evidence="12">DNA 3'-5' helicase</fullName>
        <ecNumber evidence="12">5.6.2.4</ecNumber>
    </recommendedName>
</protein>
<evidence type="ECO:0000256" key="8">
    <source>
        <dbReference type="ARBA" id="ARBA00023125"/>
    </source>
</evidence>
<dbReference type="PANTHER" id="PTHR11070:SF48">
    <property type="entry name" value="ATP-DEPENDENT HELICASE_NUCLEASE SUBUNIT A"/>
    <property type="match status" value="1"/>
</dbReference>
<dbReference type="InterPro" id="IPR014016">
    <property type="entry name" value="UvrD-like_ATP-bd"/>
</dbReference>
<dbReference type="GO" id="GO:0000725">
    <property type="term" value="P:recombinational repair"/>
    <property type="evidence" value="ECO:0007669"/>
    <property type="project" value="TreeGrafter"/>
</dbReference>
<dbReference type="GeneID" id="14308295"/>
<dbReference type="AlphaFoldDB" id="L0HFX2"/>